<name>A0A1H0NY00_SELRU</name>
<dbReference type="Gene3D" id="3.40.50.2000">
    <property type="entry name" value="Glycogen Phosphorylase B"/>
    <property type="match status" value="2"/>
</dbReference>
<feature type="domain" description="Glycosyltransferase subfamily 4-like N-terminal" evidence="1">
    <location>
        <begin position="18"/>
        <end position="178"/>
    </location>
</feature>
<dbReference type="PANTHER" id="PTHR45947">
    <property type="entry name" value="SULFOQUINOVOSYL TRANSFERASE SQD2"/>
    <property type="match status" value="1"/>
</dbReference>
<evidence type="ECO:0000313" key="3">
    <source>
        <dbReference type="Proteomes" id="UP000182412"/>
    </source>
</evidence>
<organism evidence="2 3">
    <name type="scientific">Selenomonas ruminantium</name>
    <dbReference type="NCBI Taxonomy" id="971"/>
    <lineage>
        <taxon>Bacteria</taxon>
        <taxon>Bacillati</taxon>
        <taxon>Bacillota</taxon>
        <taxon>Negativicutes</taxon>
        <taxon>Selenomonadales</taxon>
        <taxon>Selenomonadaceae</taxon>
        <taxon>Selenomonas</taxon>
    </lineage>
</organism>
<dbReference type="Pfam" id="PF13439">
    <property type="entry name" value="Glyco_transf_4"/>
    <property type="match status" value="1"/>
</dbReference>
<evidence type="ECO:0000313" key="2">
    <source>
        <dbReference type="EMBL" id="SDO97416.1"/>
    </source>
</evidence>
<dbReference type="GO" id="GO:0016757">
    <property type="term" value="F:glycosyltransferase activity"/>
    <property type="evidence" value="ECO:0007669"/>
    <property type="project" value="TreeGrafter"/>
</dbReference>
<dbReference type="Pfam" id="PF13692">
    <property type="entry name" value="Glyco_trans_1_4"/>
    <property type="match status" value="1"/>
</dbReference>
<accession>A0A1H0NY00</accession>
<gene>
    <name evidence="2" type="ORF">SAMN05216366_10423</name>
</gene>
<dbReference type="CDD" id="cd03812">
    <property type="entry name" value="GT4_CapH-like"/>
    <property type="match status" value="1"/>
</dbReference>
<dbReference type="InterPro" id="IPR050194">
    <property type="entry name" value="Glycosyltransferase_grp1"/>
</dbReference>
<sequence length="376" mass="43031">MQRDSIRVLQIIGIVCGGGVEAVIMNYYRNLDRSKIQFDFVVDGYDKTILDDEILSLGGKVYHVEPYRRNIFRYMKQVYWIVKKENYDIVHVNMNTLSIFSLFPAWLAGAKIRILHNHSTAVKNEGVRSILKKVLRPLAPLFANRYAACSVLAGRWMYGEKRVNSGGIKIIRNAIDVNEYAYSSDLRKKYRTELGIADDILVIGHVGRFMFQKNHAFLLKIFNEVCKRSSKAMLLLVGEGELRMEMERCAARYGIADRVRFLGLRRDVHQLYNAMDVFVLPSWYEGLPVVSVEAQANGLRSLFSTNVTAESGITRSAEFYPLTEGADKWAEHILQGNNRRNENASADLRMSGFEIHSQAEALIAWYEKEIAIKKRS</sequence>
<dbReference type="EMBL" id="FNJQ01000004">
    <property type="protein sequence ID" value="SDO97416.1"/>
    <property type="molecule type" value="Genomic_DNA"/>
</dbReference>
<protein>
    <submittedName>
        <fullName evidence="2">Glycosyltransferase involved in cell wall bisynthesis</fullName>
    </submittedName>
</protein>
<keyword evidence="2" id="KW-0808">Transferase</keyword>
<dbReference type="Proteomes" id="UP000182412">
    <property type="component" value="Unassembled WGS sequence"/>
</dbReference>
<evidence type="ECO:0000259" key="1">
    <source>
        <dbReference type="Pfam" id="PF13439"/>
    </source>
</evidence>
<reference evidence="2 3" key="1">
    <citation type="submission" date="2016-10" db="EMBL/GenBank/DDBJ databases">
        <authorList>
            <person name="de Groot N.N."/>
        </authorList>
    </citation>
    <scope>NUCLEOTIDE SEQUENCE [LARGE SCALE GENOMIC DNA]</scope>
    <source>
        <strain evidence="2 3">S137</strain>
    </source>
</reference>
<proteinExistence type="predicted"/>
<dbReference type="PANTHER" id="PTHR45947:SF3">
    <property type="entry name" value="SULFOQUINOVOSYL TRANSFERASE SQD2"/>
    <property type="match status" value="1"/>
</dbReference>
<dbReference type="SUPFAM" id="SSF53756">
    <property type="entry name" value="UDP-Glycosyltransferase/glycogen phosphorylase"/>
    <property type="match status" value="1"/>
</dbReference>
<dbReference type="AlphaFoldDB" id="A0A1H0NY00"/>
<dbReference type="InterPro" id="IPR028098">
    <property type="entry name" value="Glyco_trans_4-like_N"/>
</dbReference>
<dbReference type="OrthoDB" id="9804196at2"/>